<dbReference type="PANTHER" id="PTHR30221:SF1">
    <property type="entry name" value="SMALL-CONDUCTANCE MECHANOSENSITIVE CHANNEL"/>
    <property type="match status" value="1"/>
</dbReference>
<sequence>MNLADLFAPTSISAWDAVLALVIVVAGWIVSSLAKRGTLTLMHRVKGLGESVAVLVARVVRYGLLLLTVGIALTVLGAPLQPVLAAVIIVAAVAYLALRGIATNFGAGLVIQARRLVQLGDEISVLGFSGVVTDLNGRSVILHTVDGRVVHIPNASLLDTPVISNSGAQPHRSEIEVRARTAAPYADVRRTVVDAVRSTPHVRDEPAATALVVSRSPETLTLRVRFWHDAHHHGAIRSAAVCAVLDAFDAAGTEVVVSSDVPPAPLTPAGPF</sequence>
<evidence type="ECO:0000256" key="4">
    <source>
        <dbReference type="ARBA" id="ARBA00022989"/>
    </source>
</evidence>
<dbReference type="InterPro" id="IPR045275">
    <property type="entry name" value="MscS_archaea/bacteria_type"/>
</dbReference>
<dbReference type="InterPro" id="IPR006685">
    <property type="entry name" value="MscS_channel_2nd"/>
</dbReference>
<dbReference type="InterPro" id="IPR023408">
    <property type="entry name" value="MscS_beta-dom_sf"/>
</dbReference>
<keyword evidence="9" id="KW-1185">Reference proteome</keyword>
<feature type="transmembrane region" description="Helical" evidence="6">
    <location>
        <begin position="55"/>
        <end position="77"/>
    </location>
</feature>
<evidence type="ECO:0000256" key="5">
    <source>
        <dbReference type="ARBA" id="ARBA00023136"/>
    </source>
</evidence>
<comment type="subcellular location">
    <subcellularLocation>
        <location evidence="1">Cell membrane</location>
        <topology evidence="1">Multi-pass membrane protein</topology>
    </subcellularLocation>
</comment>
<keyword evidence="5 6" id="KW-0472">Membrane</keyword>
<evidence type="ECO:0000256" key="6">
    <source>
        <dbReference type="SAM" id="Phobius"/>
    </source>
</evidence>
<dbReference type="EMBL" id="JACHMJ010000001">
    <property type="protein sequence ID" value="MBB5843472.1"/>
    <property type="molecule type" value="Genomic_DNA"/>
</dbReference>
<dbReference type="Proteomes" id="UP000536685">
    <property type="component" value="Unassembled WGS sequence"/>
</dbReference>
<dbReference type="InterPro" id="IPR011066">
    <property type="entry name" value="MscS_channel_C_sf"/>
</dbReference>
<feature type="domain" description="Mechanosensitive ion channel MscS" evidence="7">
    <location>
        <begin position="101"/>
        <end position="163"/>
    </location>
</feature>
<keyword evidence="2" id="KW-1003">Cell membrane</keyword>
<evidence type="ECO:0000313" key="8">
    <source>
        <dbReference type="EMBL" id="MBB5843472.1"/>
    </source>
</evidence>
<evidence type="ECO:0000256" key="3">
    <source>
        <dbReference type="ARBA" id="ARBA00022692"/>
    </source>
</evidence>
<feature type="transmembrane region" description="Helical" evidence="6">
    <location>
        <begin position="12"/>
        <end position="34"/>
    </location>
</feature>
<dbReference type="Gene3D" id="3.30.70.100">
    <property type="match status" value="1"/>
</dbReference>
<dbReference type="Gene3D" id="1.10.287.1260">
    <property type="match status" value="1"/>
</dbReference>
<dbReference type="Gene3D" id="2.30.30.60">
    <property type="match status" value="1"/>
</dbReference>
<dbReference type="Pfam" id="PF00924">
    <property type="entry name" value="MS_channel_2nd"/>
    <property type="match status" value="1"/>
</dbReference>
<dbReference type="AlphaFoldDB" id="A0A841ANF4"/>
<reference evidence="8 9" key="1">
    <citation type="submission" date="2020-08" db="EMBL/GenBank/DDBJ databases">
        <title>Sequencing the genomes of 1000 actinobacteria strains.</title>
        <authorList>
            <person name="Klenk H.-P."/>
        </authorList>
    </citation>
    <scope>NUCLEOTIDE SEQUENCE [LARGE SCALE GENOMIC DNA]</scope>
    <source>
        <strain evidence="8 9">DSM 105784</strain>
    </source>
</reference>
<protein>
    <submittedName>
        <fullName evidence="8">Small-conductance mechanosensitive channel</fullName>
    </submittedName>
</protein>
<dbReference type="GO" id="GO:0005886">
    <property type="term" value="C:plasma membrane"/>
    <property type="evidence" value="ECO:0007669"/>
    <property type="project" value="UniProtKB-SubCell"/>
</dbReference>
<dbReference type="RefSeq" id="WP_184236258.1">
    <property type="nucleotide sequence ID" value="NZ_JACHMJ010000001.1"/>
</dbReference>
<organism evidence="8 9">
    <name type="scientific">Conyzicola lurida</name>
    <dbReference type="NCBI Taxonomy" id="1172621"/>
    <lineage>
        <taxon>Bacteria</taxon>
        <taxon>Bacillati</taxon>
        <taxon>Actinomycetota</taxon>
        <taxon>Actinomycetes</taxon>
        <taxon>Micrococcales</taxon>
        <taxon>Microbacteriaceae</taxon>
        <taxon>Conyzicola</taxon>
    </lineage>
</organism>
<evidence type="ECO:0000259" key="7">
    <source>
        <dbReference type="Pfam" id="PF00924"/>
    </source>
</evidence>
<accession>A0A841ANF4</accession>
<dbReference type="SUPFAM" id="SSF50182">
    <property type="entry name" value="Sm-like ribonucleoproteins"/>
    <property type="match status" value="1"/>
</dbReference>
<keyword evidence="4 6" id="KW-1133">Transmembrane helix</keyword>
<dbReference type="PANTHER" id="PTHR30221">
    <property type="entry name" value="SMALL-CONDUCTANCE MECHANOSENSITIVE CHANNEL"/>
    <property type="match status" value="1"/>
</dbReference>
<proteinExistence type="predicted"/>
<gene>
    <name evidence="8" type="ORF">HD599_001795</name>
</gene>
<dbReference type="InterPro" id="IPR010920">
    <property type="entry name" value="LSM_dom_sf"/>
</dbReference>
<keyword evidence="3 6" id="KW-0812">Transmembrane</keyword>
<dbReference type="GO" id="GO:0008381">
    <property type="term" value="F:mechanosensitive monoatomic ion channel activity"/>
    <property type="evidence" value="ECO:0007669"/>
    <property type="project" value="InterPro"/>
</dbReference>
<evidence type="ECO:0000256" key="1">
    <source>
        <dbReference type="ARBA" id="ARBA00004651"/>
    </source>
</evidence>
<name>A0A841ANF4_9MICO</name>
<feature type="transmembrane region" description="Helical" evidence="6">
    <location>
        <begin position="83"/>
        <end position="111"/>
    </location>
</feature>
<evidence type="ECO:0000256" key="2">
    <source>
        <dbReference type="ARBA" id="ARBA00022475"/>
    </source>
</evidence>
<comment type="caution">
    <text evidence="8">The sequence shown here is derived from an EMBL/GenBank/DDBJ whole genome shotgun (WGS) entry which is preliminary data.</text>
</comment>
<dbReference type="SUPFAM" id="SSF82689">
    <property type="entry name" value="Mechanosensitive channel protein MscS (YggB), C-terminal domain"/>
    <property type="match status" value="1"/>
</dbReference>
<evidence type="ECO:0000313" key="9">
    <source>
        <dbReference type="Proteomes" id="UP000536685"/>
    </source>
</evidence>